<accession>A0ACB7HS85</accession>
<name>A0ACB7HS85_MANES</name>
<evidence type="ECO:0000313" key="2">
    <source>
        <dbReference type="Proteomes" id="UP000091857"/>
    </source>
</evidence>
<organism evidence="1 2">
    <name type="scientific">Manihot esculenta</name>
    <name type="common">Cassava</name>
    <name type="synonym">Jatropha manihot</name>
    <dbReference type="NCBI Taxonomy" id="3983"/>
    <lineage>
        <taxon>Eukaryota</taxon>
        <taxon>Viridiplantae</taxon>
        <taxon>Streptophyta</taxon>
        <taxon>Embryophyta</taxon>
        <taxon>Tracheophyta</taxon>
        <taxon>Spermatophyta</taxon>
        <taxon>Magnoliopsida</taxon>
        <taxon>eudicotyledons</taxon>
        <taxon>Gunneridae</taxon>
        <taxon>Pentapetalae</taxon>
        <taxon>rosids</taxon>
        <taxon>fabids</taxon>
        <taxon>Malpighiales</taxon>
        <taxon>Euphorbiaceae</taxon>
        <taxon>Crotonoideae</taxon>
        <taxon>Manihoteae</taxon>
        <taxon>Manihot</taxon>
    </lineage>
</organism>
<protein>
    <submittedName>
        <fullName evidence="1">Uncharacterized protein</fullName>
    </submittedName>
</protein>
<gene>
    <name evidence="1" type="ORF">MANES_04G041700v8</name>
</gene>
<evidence type="ECO:0000313" key="1">
    <source>
        <dbReference type="EMBL" id="KAG8655477.1"/>
    </source>
</evidence>
<comment type="caution">
    <text evidence="1">The sequence shown here is derived from an EMBL/GenBank/DDBJ whole genome shotgun (WGS) entry which is preliminary data.</text>
</comment>
<proteinExistence type="predicted"/>
<reference evidence="2" key="1">
    <citation type="journal article" date="2016" name="Nat. Biotechnol.">
        <title>Sequencing wild and cultivated cassava and related species reveals extensive interspecific hybridization and genetic diversity.</title>
        <authorList>
            <person name="Bredeson J.V."/>
            <person name="Lyons J.B."/>
            <person name="Prochnik S.E."/>
            <person name="Wu G.A."/>
            <person name="Ha C.M."/>
            <person name="Edsinger-Gonzales E."/>
            <person name="Grimwood J."/>
            <person name="Schmutz J."/>
            <person name="Rabbi I.Y."/>
            <person name="Egesi C."/>
            <person name="Nauluvula P."/>
            <person name="Lebot V."/>
            <person name="Ndunguru J."/>
            <person name="Mkamilo G."/>
            <person name="Bart R.S."/>
            <person name="Setter T.L."/>
            <person name="Gleadow R.M."/>
            <person name="Kulakow P."/>
            <person name="Ferguson M.E."/>
            <person name="Rounsley S."/>
            <person name="Rokhsar D.S."/>
        </authorList>
    </citation>
    <scope>NUCLEOTIDE SEQUENCE [LARGE SCALE GENOMIC DNA]</scope>
    <source>
        <strain evidence="2">cv. AM560-2</strain>
    </source>
</reference>
<dbReference type="EMBL" id="CM004390">
    <property type="protein sequence ID" value="KAG8655477.1"/>
    <property type="molecule type" value="Genomic_DNA"/>
</dbReference>
<dbReference type="Proteomes" id="UP000091857">
    <property type="component" value="Chromosome 4"/>
</dbReference>
<keyword evidence="2" id="KW-1185">Reference proteome</keyword>
<sequence length="360" mass="40813">MEVHHNGHAASSTAVRDTETALYTALWHACAGPFVTVPRAGELVFYFPQGHIEQVEASENQAVGQQRPIYNIPWKILCRVINVQLKVDPGTDEVFAQVTLFPQSNQDENTVEYEPPPPPPRFHVRSFSKKLTASDTSTYGGLSVLKRHAEECLPPLDMSSEPVMRELIAKDLHGNDWRFQHIFRGQPKRHLLTSGWSGFVSSKRLVPGDTFVFLRDDNGGIGVGVRRGMIEQSNDPIHLNGVATAWEAISSGSTLFTVHHRPRSSPRAEFMIPFDQYIESAATNYSIGMNFEMRSERDTVEHRFTGTIMRIEDIDPLRWRESKWRCLEVRWDENCGMPLPHRVSPWSIKPIATPMQVDTV</sequence>